<reference evidence="2" key="1">
    <citation type="journal article" date="2020" name="Nature">
        <title>Giant virus diversity and host interactions through global metagenomics.</title>
        <authorList>
            <person name="Schulz F."/>
            <person name="Roux S."/>
            <person name="Paez-Espino D."/>
            <person name="Jungbluth S."/>
            <person name="Walsh D.A."/>
            <person name="Denef V.J."/>
            <person name="McMahon K.D."/>
            <person name="Konstantinidis K.T."/>
            <person name="Eloe-Fadrosh E.A."/>
            <person name="Kyrpides N.C."/>
            <person name="Woyke T."/>
        </authorList>
    </citation>
    <scope>NUCLEOTIDE SEQUENCE</scope>
    <source>
        <strain evidence="2">GVMAG-M-3300021120-1</strain>
    </source>
</reference>
<dbReference type="AlphaFoldDB" id="A0A6C0CII0"/>
<dbReference type="EMBL" id="MN739416">
    <property type="protein sequence ID" value="QHT03680.1"/>
    <property type="molecule type" value="Genomic_DNA"/>
</dbReference>
<sequence length="449" mass="49403">MSGQVPTYQELLSDAYENNALAKLVIDSDYADRELETYDQDDYEDNEIEDTSGFNQFSGDRNKPDQVVIPKAKLDTEGGKSSYAYDKQIRVYALNIDGRFRGNVISSVTTTSGNKCNVNGAVLVAPATNESNFYFRLSRQYKNVYSVKVTSFEFPNLFYTFTNTRGNTSFTVTSIIDENTVTMYIADGNYTLDELLVAIQNAVTGYISDPVTGPRNGGELAMPLMSGFVAFKNPVTGKACFACTSSGFVIDFPSTTDNPYGNGIGYNLGIYGNQIAADISTPVSNPIVTTNNNTITTTQTITTKQSGMPDVTKTVTTVTTQVQTSVPYTTYNNLIVGDTYPDVIQDSYVYLSLNDWGIIKHQNADGTEFTAFMKVPLTVPKGQIQFDTNVTNTTTKEFVFSQPTNLELLQISLLDAFGLKLNMNGANISMTLEIKEVLQSDIYQNLLQV</sequence>
<evidence type="ECO:0000313" key="2">
    <source>
        <dbReference type="EMBL" id="QHT03680.1"/>
    </source>
</evidence>
<proteinExistence type="predicted"/>
<feature type="region of interest" description="Disordered" evidence="1">
    <location>
        <begin position="39"/>
        <end position="65"/>
    </location>
</feature>
<accession>A0A6C0CII0</accession>
<name>A0A6C0CII0_9ZZZZ</name>
<organism evidence="2">
    <name type="scientific">viral metagenome</name>
    <dbReference type="NCBI Taxonomy" id="1070528"/>
    <lineage>
        <taxon>unclassified sequences</taxon>
        <taxon>metagenomes</taxon>
        <taxon>organismal metagenomes</taxon>
    </lineage>
</organism>
<feature type="compositionally biased region" description="Acidic residues" evidence="1">
    <location>
        <begin position="39"/>
        <end position="50"/>
    </location>
</feature>
<evidence type="ECO:0000256" key="1">
    <source>
        <dbReference type="SAM" id="MobiDB-lite"/>
    </source>
</evidence>
<protein>
    <submittedName>
        <fullName evidence="2">Uncharacterized protein</fullName>
    </submittedName>
</protein>